<dbReference type="AlphaFoldDB" id="A0A9Q1FAP2"/>
<dbReference type="EMBL" id="JAINUF010000007">
    <property type="protein sequence ID" value="KAJ8354208.1"/>
    <property type="molecule type" value="Genomic_DNA"/>
</dbReference>
<organism evidence="2 3">
    <name type="scientific">Synaphobranchus kaupii</name>
    <name type="common">Kaup's arrowtooth eel</name>
    <dbReference type="NCBI Taxonomy" id="118154"/>
    <lineage>
        <taxon>Eukaryota</taxon>
        <taxon>Metazoa</taxon>
        <taxon>Chordata</taxon>
        <taxon>Craniata</taxon>
        <taxon>Vertebrata</taxon>
        <taxon>Euteleostomi</taxon>
        <taxon>Actinopterygii</taxon>
        <taxon>Neopterygii</taxon>
        <taxon>Teleostei</taxon>
        <taxon>Anguilliformes</taxon>
        <taxon>Synaphobranchidae</taxon>
        <taxon>Synaphobranchus</taxon>
    </lineage>
</organism>
<evidence type="ECO:0000256" key="1">
    <source>
        <dbReference type="SAM" id="MobiDB-lite"/>
    </source>
</evidence>
<dbReference type="Proteomes" id="UP001152622">
    <property type="component" value="Chromosome 7"/>
</dbReference>
<proteinExistence type="predicted"/>
<reference evidence="2" key="1">
    <citation type="journal article" date="2023" name="Science">
        <title>Genome structures resolve the early diversification of teleost fishes.</title>
        <authorList>
            <person name="Parey E."/>
            <person name="Louis A."/>
            <person name="Montfort J."/>
            <person name="Bouchez O."/>
            <person name="Roques C."/>
            <person name="Iampietro C."/>
            <person name="Lluch J."/>
            <person name="Castinel A."/>
            <person name="Donnadieu C."/>
            <person name="Desvignes T."/>
            <person name="Floi Bucao C."/>
            <person name="Jouanno E."/>
            <person name="Wen M."/>
            <person name="Mejri S."/>
            <person name="Dirks R."/>
            <person name="Jansen H."/>
            <person name="Henkel C."/>
            <person name="Chen W.J."/>
            <person name="Zahm M."/>
            <person name="Cabau C."/>
            <person name="Klopp C."/>
            <person name="Thompson A.W."/>
            <person name="Robinson-Rechavi M."/>
            <person name="Braasch I."/>
            <person name="Lecointre G."/>
            <person name="Bobe J."/>
            <person name="Postlethwait J.H."/>
            <person name="Berthelot C."/>
            <person name="Roest Crollius H."/>
            <person name="Guiguen Y."/>
        </authorList>
    </citation>
    <scope>NUCLEOTIDE SEQUENCE</scope>
    <source>
        <strain evidence="2">WJC10195</strain>
    </source>
</reference>
<name>A0A9Q1FAP2_SYNKA</name>
<comment type="caution">
    <text evidence="2">The sequence shown here is derived from an EMBL/GenBank/DDBJ whole genome shotgun (WGS) entry which is preliminary data.</text>
</comment>
<evidence type="ECO:0000313" key="3">
    <source>
        <dbReference type="Proteomes" id="UP001152622"/>
    </source>
</evidence>
<sequence length="110" mass="12502">MKEQKISALLKDIRANAKPVLEVKKLHWRCSVRREEHQGLTRQHREAGRRRDICSVRGWTHATCCRAAPQFCGARDHLCSLPKRETSGTTDPQQHLRLGPRSPQADSTPG</sequence>
<protein>
    <submittedName>
        <fullName evidence="2">Uncharacterized protein</fullName>
    </submittedName>
</protein>
<evidence type="ECO:0000313" key="2">
    <source>
        <dbReference type="EMBL" id="KAJ8354208.1"/>
    </source>
</evidence>
<accession>A0A9Q1FAP2</accession>
<gene>
    <name evidence="2" type="ORF">SKAU_G00217750</name>
</gene>
<feature type="region of interest" description="Disordered" evidence="1">
    <location>
        <begin position="82"/>
        <end position="110"/>
    </location>
</feature>
<keyword evidence="3" id="KW-1185">Reference proteome</keyword>